<accession>A0A834SH43</accession>
<evidence type="ECO:0000313" key="2">
    <source>
        <dbReference type="Proteomes" id="UP000634136"/>
    </source>
</evidence>
<dbReference type="PANTHER" id="PTHR45274:SF2">
    <property type="entry name" value="NAD(P)-BINDING ROSSMANN-FOLD SUPERFAMILY PROTEIN"/>
    <property type="match status" value="1"/>
</dbReference>
<reference evidence="1" key="1">
    <citation type="submission" date="2020-09" db="EMBL/GenBank/DDBJ databases">
        <title>Genome-Enabled Discovery of Anthraquinone Biosynthesis in Senna tora.</title>
        <authorList>
            <person name="Kang S.-H."/>
            <person name="Pandey R.P."/>
            <person name="Lee C.-M."/>
            <person name="Sim J.-S."/>
            <person name="Jeong J.-T."/>
            <person name="Choi B.-S."/>
            <person name="Jung M."/>
            <person name="Ginzburg D."/>
            <person name="Zhao K."/>
            <person name="Won S.Y."/>
            <person name="Oh T.-J."/>
            <person name="Yu Y."/>
            <person name="Kim N.-H."/>
            <person name="Lee O.R."/>
            <person name="Lee T.-H."/>
            <person name="Bashyal P."/>
            <person name="Kim T.-S."/>
            <person name="Lee W.-H."/>
            <person name="Kawkins C."/>
            <person name="Kim C.-K."/>
            <person name="Kim J.S."/>
            <person name="Ahn B.O."/>
            <person name="Rhee S.Y."/>
            <person name="Sohng J.K."/>
        </authorList>
    </citation>
    <scope>NUCLEOTIDE SEQUENCE</scope>
    <source>
        <tissue evidence="1">Leaf</tissue>
    </source>
</reference>
<dbReference type="PANTHER" id="PTHR45274">
    <property type="entry name" value="NAD(P)-BINDING ROSSMANN-FOLD SUPERFAMILY PROTEIN"/>
    <property type="match status" value="1"/>
</dbReference>
<proteinExistence type="predicted"/>
<dbReference type="Proteomes" id="UP000634136">
    <property type="component" value="Unassembled WGS sequence"/>
</dbReference>
<organism evidence="1 2">
    <name type="scientific">Senna tora</name>
    <dbReference type="NCBI Taxonomy" id="362788"/>
    <lineage>
        <taxon>Eukaryota</taxon>
        <taxon>Viridiplantae</taxon>
        <taxon>Streptophyta</taxon>
        <taxon>Embryophyta</taxon>
        <taxon>Tracheophyta</taxon>
        <taxon>Spermatophyta</taxon>
        <taxon>Magnoliopsida</taxon>
        <taxon>eudicotyledons</taxon>
        <taxon>Gunneridae</taxon>
        <taxon>Pentapetalae</taxon>
        <taxon>rosids</taxon>
        <taxon>fabids</taxon>
        <taxon>Fabales</taxon>
        <taxon>Fabaceae</taxon>
        <taxon>Caesalpinioideae</taxon>
        <taxon>Cassia clade</taxon>
        <taxon>Senna</taxon>
    </lineage>
</organism>
<dbReference type="OrthoDB" id="1933717at2759"/>
<name>A0A834SH43_9FABA</name>
<sequence>MQNGSTLLQQPIAAALLQCSKHAPNEVKILPMDLTVGEESLKKVVEEAESLFPNSGVDYMIHNTAF</sequence>
<comment type="caution">
    <text evidence="1">The sequence shown here is derived from an EMBL/GenBank/DDBJ whole genome shotgun (WGS) entry which is preliminary data.</text>
</comment>
<gene>
    <name evidence="1" type="ORF">G2W53_041264</name>
</gene>
<dbReference type="EMBL" id="JAAIUW010000013">
    <property type="protein sequence ID" value="KAF7802153.1"/>
    <property type="molecule type" value="Genomic_DNA"/>
</dbReference>
<keyword evidence="2" id="KW-1185">Reference proteome</keyword>
<evidence type="ECO:0000313" key="1">
    <source>
        <dbReference type="EMBL" id="KAF7802153.1"/>
    </source>
</evidence>
<protein>
    <submittedName>
        <fullName evidence="1">Dehydrogenase/reductase SDR family member 7</fullName>
    </submittedName>
</protein>
<dbReference type="AlphaFoldDB" id="A0A834SH43"/>
<dbReference type="GO" id="GO:0016020">
    <property type="term" value="C:membrane"/>
    <property type="evidence" value="ECO:0007669"/>
    <property type="project" value="TreeGrafter"/>
</dbReference>